<comment type="caution">
    <text evidence="3">The sequence shown here is derived from an EMBL/GenBank/DDBJ whole genome shotgun (WGS) entry which is preliminary data.</text>
</comment>
<sequence length="209" mass="22966">MMFTWFFVFVLNIASASFCGKSGVPFSVEVLPSGAPVLGCAQPSCVAQPADNVDDSVFNTDSSGQIDGFFREGDNSRQGYLQTNKLRANCSEEFDQLACTRKNQWVGGIEYIDHPRQPLLLQCCTFEGLRFSQIVGVSPIGPGEAVTGGEVVRDGRQISFDVIANIRKVVSSDDPKIISYEVAVRRMNCLPDPPEIEVAGMKRQIQFMK</sequence>
<dbReference type="EMBL" id="JOJR01000598">
    <property type="protein sequence ID" value="RCN36029.1"/>
    <property type="molecule type" value="Genomic_DNA"/>
</dbReference>
<accession>A0A368FYF7</accession>
<evidence type="ECO:0000256" key="2">
    <source>
        <dbReference type="SAM" id="SignalP"/>
    </source>
</evidence>
<evidence type="ECO:0000313" key="4">
    <source>
        <dbReference type="Proteomes" id="UP000252519"/>
    </source>
</evidence>
<dbReference type="OrthoDB" id="5860691at2759"/>
<feature type="signal peptide" evidence="2">
    <location>
        <begin position="1"/>
        <end position="16"/>
    </location>
</feature>
<organism evidence="3 4">
    <name type="scientific">Ancylostoma caninum</name>
    <name type="common">Dog hookworm</name>
    <dbReference type="NCBI Taxonomy" id="29170"/>
    <lineage>
        <taxon>Eukaryota</taxon>
        <taxon>Metazoa</taxon>
        <taxon>Ecdysozoa</taxon>
        <taxon>Nematoda</taxon>
        <taxon>Chromadorea</taxon>
        <taxon>Rhabditida</taxon>
        <taxon>Rhabditina</taxon>
        <taxon>Rhabditomorpha</taxon>
        <taxon>Strongyloidea</taxon>
        <taxon>Ancylostomatidae</taxon>
        <taxon>Ancylostomatinae</taxon>
        <taxon>Ancylostoma</taxon>
    </lineage>
</organism>
<evidence type="ECO:0008006" key="5">
    <source>
        <dbReference type="Google" id="ProtNLM"/>
    </source>
</evidence>
<protein>
    <recommendedName>
        <fullName evidence="5">WxxW domain-containing protein</fullName>
    </recommendedName>
</protein>
<reference evidence="3 4" key="1">
    <citation type="submission" date="2014-10" db="EMBL/GenBank/DDBJ databases">
        <title>Draft genome of the hookworm Ancylostoma caninum.</title>
        <authorList>
            <person name="Mitreva M."/>
        </authorList>
    </citation>
    <scope>NUCLEOTIDE SEQUENCE [LARGE SCALE GENOMIC DNA]</scope>
    <source>
        <strain evidence="3 4">Baltimore</strain>
    </source>
</reference>
<gene>
    <name evidence="3" type="ORF">ANCCAN_18097</name>
</gene>
<keyword evidence="2" id="KW-0732">Signal</keyword>
<proteinExistence type="predicted"/>
<dbReference type="AlphaFoldDB" id="A0A368FYF7"/>
<feature type="chain" id="PRO_5016703530" description="WxxW domain-containing protein" evidence="2">
    <location>
        <begin position="17"/>
        <end position="209"/>
    </location>
</feature>
<keyword evidence="1" id="KW-0217">Developmental protein</keyword>
<keyword evidence="4" id="KW-1185">Reference proteome</keyword>
<dbReference type="InterPro" id="IPR052140">
    <property type="entry name" value="Dev_Signal_Hedgehog-like"/>
</dbReference>
<evidence type="ECO:0000256" key="1">
    <source>
        <dbReference type="ARBA" id="ARBA00022473"/>
    </source>
</evidence>
<dbReference type="PANTHER" id="PTHR46706:SF12">
    <property type="entry name" value="PROTEIN QUA-1-RELATED"/>
    <property type="match status" value="1"/>
</dbReference>
<dbReference type="Proteomes" id="UP000252519">
    <property type="component" value="Unassembled WGS sequence"/>
</dbReference>
<evidence type="ECO:0000313" key="3">
    <source>
        <dbReference type="EMBL" id="RCN36029.1"/>
    </source>
</evidence>
<dbReference type="STRING" id="29170.A0A368FYF7"/>
<feature type="non-terminal residue" evidence="3">
    <location>
        <position position="209"/>
    </location>
</feature>
<dbReference type="PANTHER" id="PTHR46706">
    <property type="entry name" value="PROTEIN QUA-1-RELATED"/>
    <property type="match status" value="1"/>
</dbReference>
<name>A0A368FYF7_ANCCA</name>